<dbReference type="AlphaFoldDB" id="A0AAN6UIU8"/>
<name>A0AAN6UIU8_9PEZI</name>
<accession>A0AAN6UIU8</accession>
<reference evidence="1" key="1">
    <citation type="journal article" date="2023" name="Mol. Phylogenet. Evol.">
        <title>Genome-scale phylogeny and comparative genomics of the fungal order Sordariales.</title>
        <authorList>
            <person name="Hensen N."/>
            <person name="Bonometti L."/>
            <person name="Westerberg I."/>
            <person name="Brannstrom I.O."/>
            <person name="Guillou S."/>
            <person name="Cros-Aarteil S."/>
            <person name="Calhoun S."/>
            <person name="Haridas S."/>
            <person name="Kuo A."/>
            <person name="Mondo S."/>
            <person name="Pangilinan J."/>
            <person name="Riley R."/>
            <person name="LaButti K."/>
            <person name="Andreopoulos B."/>
            <person name="Lipzen A."/>
            <person name="Chen C."/>
            <person name="Yan M."/>
            <person name="Daum C."/>
            <person name="Ng V."/>
            <person name="Clum A."/>
            <person name="Steindorff A."/>
            <person name="Ohm R.A."/>
            <person name="Martin F."/>
            <person name="Silar P."/>
            <person name="Natvig D.O."/>
            <person name="Lalanne C."/>
            <person name="Gautier V."/>
            <person name="Ament-Velasquez S.L."/>
            <person name="Kruys A."/>
            <person name="Hutchinson M.I."/>
            <person name="Powell A.J."/>
            <person name="Barry K."/>
            <person name="Miller A.N."/>
            <person name="Grigoriev I.V."/>
            <person name="Debuchy R."/>
            <person name="Gladieux P."/>
            <person name="Hiltunen Thoren M."/>
            <person name="Johannesson H."/>
        </authorList>
    </citation>
    <scope>NUCLEOTIDE SEQUENCE</scope>
    <source>
        <strain evidence="1">CBS 123565</strain>
    </source>
</reference>
<dbReference type="Proteomes" id="UP001304895">
    <property type="component" value="Unassembled WGS sequence"/>
</dbReference>
<comment type="caution">
    <text evidence="1">The sequence shown here is derived from an EMBL/GenBank/DDBJ whole genome shotgun (WGS) entry which is preliminary data.</text>
</comment>
<evidence type="ECO:0000313" key="1">
    <source>
        <dbReference type="EMBL" id="KAK4133827.1"/>
    </source>
</evidence>
<organism evidence="1 2">
    <name type="scientific">Trichocladium antarcticum</name>
    <dbReference type="NCBI Taxonomy" id="1450529"/>
    <lineage>
        <taxon>Eukaryota</taxon>
        <taxon>Fungi</taxon>
        <taxon>Dikarya</taxon>
        <taxon>Ascomycota</taxon>
        <taxon>Pezizomycotina</taxon>
        <taxon>Sordariomycetes</taxon>
        <taxon>Sordariomycetidae</taxon>
        <taxon>Sordariales</taxon>
        <taxon>Chaetomiaceae</taxon>
        <taxon>Trichocladium</taxon>
    </lineage>
</organism>
<evidence type="ECO:0000313" key="2">
    <source>
        <dbReference type="Proteomes" id="UP001304895"/>
    </source>
</evidence>
<proteinExistence type="predicted"/>
<sequence>MGIEHLKAVKTLVGQSLGLRAGIRKSVPDSRRELSQPLPPHPVIHIKASTGLLPGALHYLYEAHVVLVARKLTF</sequence>
<dbReference type="EMBL" id="MU853411">
    <property type="protein sequence ID" value="KAK4133827.1"/>
    <property type="molecule type" value="Genomic_DNA"/>
</dbReference>
<gene>
    <name evidence="1" type="ORF">BT67DRAFT_442745</name>
</gene>
<protein>
    <submittedName>
        <fullName evidence="1">Uncharacterized protein</fullName>
    </submittedName>
</protein>
<reference evidence="1" key="2">
    <citation type="submission" date="2023-05" db="EMBL/GenBank/DDBJ databases">
        <authorList>
            <consortium name="Lawrence Berkeley National Laboratory"/>
            <person name="Steindorff A."/>
            <person name="Hensen N."/>
            <person name="Bonometti L."/>
            <person name="Westerberg I."/>
            <person name="Brannstrom I.O."/>
            <person name="Guillou S."/>
            <person name="Cros-Aarteil S."/>
            <person name="Calhoun S."/>
            <person name="Haridas S."/>
            <person name="Kuo A."/>
            <person name="Mondo S."/>
            <person name="Pangilinan J."/>
            <person name="Riley R."/>
            <person name="Labutti K."/>
            <person name="Andreopoulos B."/>
            <person name="Lipzen A."/>
            <person name="Chen C."/>
            <person name="Yanf M."/>
            <person name="Daum C."/>
            <person name="Ng V."/>
            <person name="Clum A."/>
            <person name="Ohm R."/>
            <person name="Martin F."/>
            <person name="Silar P."/>
            <person name="Natvig D."/>
            <person name="Lalanne C."/>
            <person name="Gautier V."/>
            <person name="Ament-Velasquez S.L."/>
            <person name="Kruys A."/>
            <person name="Hutchinson M.I."/>
            <person name="Powell A.J."/>
            <person name="Barry K."/>
            <person name="Miller A.N."/>
            <person name="Grigoriev I.V."/>
            <person name="Debuchy R."/>
            <person name="Gladieux P."/>
            <person name="Thoren M.H."/>
            <person name="Johannesson H."/>
        </authorList>
    </citation>
    <scope>NUCLEOTIDE SEQUENCE</scope>
    <source>
        <strain evidence="1">CBS 123565</strain>
    </source>
</reference>
<keyword evidence="2" id="KW-1185">Reference proteome</keyword>